<evidence type="ECO:0000313" key="2">
    <source>
        <dbReference type="EMBL" id="MFC4109342.1"/>
    </source>
</evidence>
<dbReference type="SUPFAM" id="SSF52799">
    <property type="entry name" value="(Phosphotyrosine protein) phosphatases II"/>
    <property type="match status" value="1"/>
</dbReference>
<dbReference type="Gene3D" id="3.90.190.10">
    <property type="entry name" value="Protein tyrosine phosphatase superfamily"/>
    <property type="match status" value="1"/>
</dbReference>
<dbReference type="PROSITE" id="PS00383">
    <property type="entry name" value="TYR_PHOSPHATASE_1"/>
    <property type="match status" value="1"/>
</dbReference>
<dbReference type="Proteomes" id="UP001595868">
    <property type="component" value="Unassembled WGS sequence"/>
</dbReference>
<evidence type="ECO:0000256" key="1">
    <source>
        <dbReference type="ARBA" id="ARBA00009580"/>
    </source>
</evidence>
<dbReference type="InterPro" id="IPR029021">
    <property type="entry name" value="Prot-tyrosine_phosphatase-like"/>
</dbReference>
<dbReference type="InterPro" id="IPR026893">
    <property type="entry name" value="Tyr/Ser_Pase_IphP-type"/>
</dbReference>
<keyword evidence="3" id="KW-1185">Reference proteome</keyword>
<evidence type="ECO:0000313" key="3">
    <source>
        <dbReference type="Proteomes" id="UP001595868"/>
    </source>
</evidence>
<dbReference type="InterPro" id="IPR016130">
    <property type="entry name" value="Tyr_Pase_AS"/>
</dbReference>
<organism evidence="2 3">
    <name type="scientific">Micromonospora zhanjiangensis</name>
    <dbReference type="NCBI Taxonomy" id="1522057"/>
    <lineage>
        <taxon>Bacteria</taxon>
        <taxon>Bacillati</taxon>
        <taxon>Actinomycetota</taxon>
        <taxon>Actinomycetes</taxon>
        <taxon>Micromonosporales</taxon>
        <taxon>Micromonosporaceae</taxon>
        <taxon>Micromonospora</taxon>
    </lineage>
</organism>
<gene>
    <name evidence="2" type="ORF">ACFOX0_25855</name>
</gene>
<accession>A0ABV8KTW2</accession>
<reference evidence="3" key="1">
    <citation type="journal article" date="2019" name="Int. J. Syst. Evol. Microbiol.">
        <title>The Global Catalogue of Microorganisms (GCM) 10K type strain sequencing project: providing services to taxonomists for standard genome sequencing and annotation.</title>
        <authorList>
            <consortium name="The Broad Institute Genomics Platform"/>
            <consortium name="The Broad Institute Genome Sequencing Center for Infectious Disease"/>
            <person name="Wu L."/>
            <person name="Ma J."/>
        </authorList>
    </citation>
    <scope>NUCLEOTIDE SEQUENCE [LARGE SCALE GENOMIC DNA]</scope>
    <source>
        <strain evidence="3">2902at01</strain>
    </source>
</reference>
<dbReference type="RefSeq" id="WP_377550597.1">
    <property type="nucleotide sequence ID" value="NZ_JBHSBN010000023.1"/>
</dbReference>
<proteinExistence type="inferred from homology"/>
<dbReference type="PANTHER" id="PTHR31126">
    <property type="entry name" value="TYROSINE-PROTEIN PHOSPHATASE"/>
    <property type="match status" value="1"/>
</dbReference>
<comment type="similarity">
    <text evidence="1">Belongs to the protein-tyrosine phosphatase family.</text>
</comment>
<sequence length="270" mass="29034">MGQPELVLVGAPNSRDLGGLVGAGGRRIRPGRLIRTAALGRLTDADLPVLDRLGVACVVDLRDDSEIAVAPPDRLAGRPRVVRLPVHDPAHPVFTYVSAVLLGHDLAAYRGLAADGTPAAMAAIYRWFVTDPSARAGFAAAVRLAAEPANLPLLFHCTAGKDRTGWLSVILLTALGVAEPVIRADYLRTNELTESLQEVILRAMADRNPGLDVESVRPVLQVRPEYLDAAYAQVRESYGTFDRYLRAGLALTQNTLTTLQTNLLTPVPPR</sequence>
<dbReference type="EMBL" id="JBHSBN010000023">
    <property type="protein sequence ID" value="MFC4109342.1"/>
    <property type="molecule type" value="Genomic_DNA"/>
</dbReference>
<name>A0ABV8KTW2_9ACTN</name>
<dbReference type="PANTHER" id="PTHR31126:SF1">
    <property type="entry name" value="TYROSINE SPECIFIC PROTEIN PHOSPHATASES DOMAIN-CONTAINING PROTEIN"/>
    <property type="match status" value="1"/>
</dbReference>
<comment type="caution">
    <text evidence="2">The sequence shown here is derived from an EMBL/GenBank/DDBJ whole genome shotgun (WGS) entry which is preliminary data.</text>
</comment>
<dbReference type="Pfam" id="PF13350">
    <property type="entry name" value="Y_phosphatase3"/>
    <property type="match status" value="1"/>
</dbReference>
<protein>
    <submittedName>
        <fullName evidence="2">Tyrosine-protein phosphatase</fullName>
    </submittedName>
</protein>